<proteinExistence type="predicted"/>
<reference evidence="1 2" key="1">
    <citation type="submission" date="2020-11" db="EMBL/GenBank/DDBJ databases">
        <authorList>
            <person name="Agnes T.J."/>
            <person name="Ahmed A."/>
            <person name="Ahmed S."/>
            <person name="Barragan J.M."/>
            <person name="Baumgarten L.N."/>
            <person name="Christian S."/>
            <person name="Coyne C."/>
            <person name="Dadzie B."/>
            <person name="Deng B.C."/>
            <person name="Dickerson K."/>
            <person name="Dozier E."/>
            <person name="Farooq M."/>
            <person name="Hennigan A.J."/>
            <person name="Kang D."/>
            <person name="Khan A."/>
            <person name="Khan Z.K."/>
            <person name="Kjerulf A.B."/>
            <person name="Kolosey V."/>
            <person name="Lee V.H."/>
            <person name="Llontop-Maldonado V."/>
            <person name="Lu N."/>
            <person name="Majekodunmi A."/>
            <person name="Malik H.W."/>
            <person name="Marcellino S.C."/>
            <person name="Michelin M.A."/>
            <person name="Mitchell K."/>
            <person name="Ogunsan O."/>
            <person name="Patel B.R."/>
            <person name="Smith A."/>
            <person name="Sweeney P."/>
            <person name="Vaishnav N."/>
            <person name="Wallace S.A."/>
            <person name="Warfield J.C."/>
            <person name="Worrent L.D."/>
            <person name="Zehra A."/>
            <person name="Avazpour P."/>
            <person name="Kim F.M."/>
            <person name="Mason K."/>
            <person name="Nguyen D.A."/>
            <person name="Pettit S.M."/>
            <person name="Zhou O.J."/>
            <person name="Brissett D.L."/>
            <person name="Gualtieri C."/>
            <person name="Hufford T.M."/>
            <person name="Ko J.M."/>
            <person name="Novak J.K."/>
            <person name="Smith Z.M."/>
            <person name="Erill I."/>
            <person name="Caruso S.M."/>
        </authorList>
    </citation>
    <scope>NUCLEOTIDE SEQUENCE [LARGE SCALE GENOMIC DNA]</scope>
</reference>
<dbReference type="Proteomes" id="UP000595318">
    <property type="component" value="Segment"/>
</dbReference>
<sequence length="91" mass="10899">MNIETQFAMKHFLDDMNEIIVNEVKNGSIDITKDEFDIIHEIEKKCEKWIESQTAENNPITRFLKEFTVCIDWHEIAIEVYNDEIKYMEEA</sequence>
<evidence type="ECO:0000313" key="1">
    <source>
        <dbReference type="EMBL" id="QPY77502.1"/>
    </source>
</evidence>
<protein>
    <submittedName>
        <fullName evidence="1">Uncharacterized protein</fullName>
    </submittedName>
</protein>
<gene>
    <name evidence="1" type="ORF">ANTHOS_266</name>
</gene>
<dbReference type="EMBL" id="MW281503">
    <property type="protein sequence ID" value="QPY77502.1"/>
    <property type="molecule type" value="Genomic_DNA"/>
</dbReference>
<dbReference type="InterPro" id="IPR055673">
    <property type="entry name" value="DUF7249"/>
</dbReference>
<name>A0A7U3T8X6_9CAUD</name>
<dbReference type="Pfam" id="PF23907">
    <property type="entry name" value="DUF7249"/>
    <property type="match status" value="1"/>
</dbReference>
<organism evidence="1 2">
    <name type="scientific">Bacillus phage Anthos</name>
    <dbReference type="NCBI Taxonomy" id="2796502"/>
    <lineage>
        <taxon>Viruses</taxon>
        <taxon>Duplodnaviria</taxon>
        <taxon>Heunggongvirae</taxon>
        <taxon>Uroviricota</taxon>
        <taxon>Caudoviricetes</taxon>
        <taxon>Herelleviridae</taxon>
        <taxon>Bastillevirinae</taxon>
        <taxon>Bequatrovirus</taxon>
        <taxon>Bequatrovirus troll</taxon>
    </lineage>
</organism>
<evidence type="ECO:0000313" key="2">
    <source>
        <dbReference type="Proteomes" id="UP000595318"/>
    </source>
</evidence>
<accession>A0A7U3T8X6</accession>